<comment type="similarity">
    <text evidence="6">Belongs to the methyltransferase superfamily. RNA methyltransferase RsmG family.</text>
</comment>
<proteinExistence type="inferred from homology"/>
<dbReference type="PANTHER" id="PTHR31760">
    <property type="entry name" value="S-ADENOSYL-L-METHIONINE-DEPENDENT METHYLTRANSFERASES SUPERFAMILY PROTEIN"/>
    <property type="match status" value="1"/>
</dbReference>
<evidence type="ECO:0000256" key="3">
    <source>
        <dbReference type="ARBA" id="ARBA00022603"/>
    </source>
</evidence>
<sequence>MVARVAPFDFDACNQYLEELLAQTAVSYDAEQLNQLTTLIEMLNTWNGALNLTAIKDVRQMVLLHVVDSAVLVPVLRALMQQGQNIKTVADVGTGAGFPGLVLAILCPDLHFTLIDSVGKKLSFVRQVVAKLNLSNVELINKRCEEIKHEPFDCIVSRAFAPLERMVGWCLPLLASEGRFVAMKANLEADEIQAVPITVTIESVVELQVPTLDAKRQAVILRHAEAKTE</sequence>
<feature type="binding site" evidence="6">
    <location>
        <position position="158"/>
    </location>
    <ligand>
        <name>S-adenosyl-L-methionine</name>
        <dbReference type="ChEBI" id="CHEBI:59789"/>
    </ligand>
</feature>
<comment type="subcellular location">
    <subcellularLocation>
        <location evidence="6">Cytoplasm</location>
    </subcellularLocation>
</comment>
<evidence type="ECO:0000313" key="8">
    <source>
        <dbReference type="Proteomes" id="UP000886829"/>
    </source>
</evidence>
<dbReference type="Gene3D" id="3.40.50.150">
    <property type="entry name" value="Vaccinia Virus protein VP39"/>
    <property type="match status" value="1"/>
</dbReference>
<dbReference type="SUPFAM" id="SSF53335">
    <property type="entry name" value="S-adenosyl-L-methionine-dependent methyltransferases"/>
    <property type="match status" value="1"/>
</dbReference>
<feature type="binding site" evidence="6">
    <location>
        <position position="93"/>
    </location>
    <ligand>
        <name>S-adenosyl-L-methionine</name>
        <dbReference type="ChEBI" id="CHEBI:59789"/>
    </ligand>
</feature>
<dbReference type="CDD" id="cd02440">
    <property type="entry name" value="AdoMet_MTases"/>
    <property type="match status" value="1"/>
</dbReference>
<dbReference type="EC" id="2.1.1.170" evidence="6"/>
<dbReference type="InterPro" id="IPR003682">
    <property type="entry name" value="rRNA_ssu_MeTfrase_G"/>
</dbReference>
<keyword evidence="1 6" id="KW-0963">Cytoplasm</keyword>
<dbReference type="AlphaFoldDB" id="A0A9D2B123"/>
<reference evidence="7" key="2">
    <citation type="submission" date="2021-04" db="EMBL/GenBank/DDBJ databases">
        <authorList>
            <person name="Gilroy R."/>
        </authorList>
    </citation>
    <scope>NUCLEOTIDE SEQUENCE</scope>
    <source>
        <strain evidence="7">USASDec5-558</strain>
    </source>
</reference>
<protein>
    <recommendedName>
        <fullName evidence="6">Ribosomal RNA small subunit methyltransferase G</fullName>
        <ecNumber evidence="6">2.1.1.170</ecNumber>
    </recommendedName>
    <alternativeName>
        <fullName evidence="6">16S rRNA 7-methylguanosine methyltransferase</fullName>
        <shortName evidence="6">16S rRNA m7G methyltransferase</shortName>
    </alternativeName>
</protein>
<name>A0A9D2B123_9GAMM</name>
<dbReference type="PANTHER" id="PTHR31760:SF0">
    <property type="entry name" value="S-ADENOSYL-L-METHIONINE-DEPENDENT METHYLTRANSFERASES SUPERFAMILY PROTEIN"/>
    <property type="match status" value="1"/>
</dbReference>
<feature type="binding site" evidence="6">
    <location>
        <begin position="144"/>
        <end position="145"/>
    </location>
    <ligand>
        <name>S-adenosyl-L-methionine</name>
        <dbReference type="ChEBI" id="CHEBI:59789"/>
    </ligand>
</feature>
<evidence type="ECO:0000313" key="7">
    <source>
        <dbReference type="EMBL" id="HIX57263.1"/>
    </source>
</evidence>
<accession>A0A9D2B123</accession>
<dbReference type="PIRSF" id="PIRSF003078">
    <property type="entry name" value="GidB"/>
    <property type="match status" value="1"/>
</dbReference>
<comment type="caution">
    <text evidence="7">The sequence shown here is derived from an EMBL/GenBank/DDBJ whole genome shotgun (WGS) entry which is preliminary data.</text>
</comment>
<dbReference type="EMBL" id="DXEV01000144">
    <property type="protein sequence ID" value="HIX57263.1"/>
    <property type="molecule type" value="Genomic_DNA"/>
</dbReference>
<evidence type="ECO:0000256" key="4">
    <source>
        <dbReference type="ARBA" id="ARBA00022679"/>
    </source>
</evidence>
<feature type="binding site" evidence="6">
    <location>
        <position position="98"/>
    </location>
    <ligand>
        <name>S-adenosyl-L-methionine</name>
        <dbReference type="ChEBI" id="CHEBI:59789"/>
    </ligand>
</feature>
<keyword evidence="5 6" id="KW-0949">S-adenosyl-L-methionine</keyword>
<dbReference type="GO" id="GO:0005829">
    <property type="term" value="C:cytosol"/>
    <property type="evidence" value="ECO:0007669"/>
    <property type="project" value="TreeGrafter"/>
</dbReference>
<keyword evidence="2 6" id="KW-0698">rRNA processing</keyword>
<dbReference type="NCBIfam" id="TIGR00138">
    <property type="entry name" value="rsmG_gidB"/>
    <property type="match status" value="1"/>
</dbReference>
<comment type="catalytic activity">
    <reaction evidence="6">
        <text>guanosine(527) in 16S rRNA + S-adenosyl-L-methionine = N(7)-methylguanosine(527) in 16S rRNA + S-adenosyl-L-homocysteine</text>
        <dbReference type="Rhea" id="RHEA:42732"/>
        <dbReference type="Rhea" id="RHEA-COMP:10209"/>
        <dbReference type="Rhea" id="RHEA-COMP:10210"/>
        <dbReference type="ChEBI" id="CHEBI:57856"/>
        <dbReference type="ChEBI" id="CHEBI:59789"/>
        <dbReference type="ChEBI" id="CHEBI:74269"/>
        <dbReference type="ChEBI" id="CHEBI:74480"/>
        <dbReference type="EC" id="2.1.1.170"/>
    </reaction>
</comment>
<dbReference type="GO" id="GO:0070043">
    <property type="term" value="F:rRNA (guanine-N7-)-methyltransferase activity"/>
    <property type="evidence" value="ECO:0007669"/>
    <property type="project" value="UniProtKB-UniRule"/>
</dbReference>
<evidence type="ECO:0000256" key="6">
    <source>
        <dbReference type="HAMAP-Rule" id="MF_00074"/>
    </source>
</evidence>
<evidence type="ECO:0000256" key="2">
    <source>
        <dbReference type="ARBA" id="ARBA00022552"/>
    </source>
</evidence>
<evidence type="ECO:0000256" key="5">
    <source>
        <dbReference type="ARBA" id="ARBA00022691"/>
    </source>
</evidence>
<dbReference type="Proteomes" id="UP000886829">
    <property type="component" value="Unassembled WGS sequence"/>
</dbReference>
<keyword evidence="4 6" id="KW-0808">Transferase</keyword>
<dbReference type="HAMAP" id="MF_00074">
    <property type="entry name" value="16SrRNA_methyltr_G"/>
    <property type="match status" value="1"/>
</dbReference>
<comment type="function">
    <text evidence="6">Specifically methylates the N7 position of guanine in position 527 of 16S rRNA.</text>
</comment>
<dbReference type="InterPro" id="IPR029063">
    <property type="entry name" value="SAM-dependent_MTases_sf"/>
</dbReference>
<dbReference type="Pfam" id="PF02527">
    <property type="entry name" value="GidB"/>
    <property type="match status" value="1"/>
</dbReference>
<reference evidence="7" key="1">
    <citation type="journal article" date="2021" name="PeerJ">
        <title>Extensive microbial diversity within the chicken gut microbiome revealed by metagenomics and culture.</title>
        <authorList>
            <person name="Gilroy R."/>
            <person name="Ravi A."/>
            <person name="Getino M."/>
            <person name="Pursley I."/>
            <person name="Horton D.L."/>
            <person name="Alikhan N.F."/>
            <person name="Baker D."/>
            <person name="Gharbi K."/>
            <person name="Hall N."/>
            <person name="Watson M."/>
            <person name="Adriaenssens E.M."/>
            <person name="Foster-Nyarko E."/>
            <person name="Jarju S."/>
            <person name="Secka A."/>
            <person name="Antonio M."/>
            <person name="Oren A."/>
            <person name="Chaudhuri R.R."/>
            <person name="La Ragione R."/>
            <person name="Hildebrand F."/>
            <person name="Pallen M.J."/>
        </authorList>
    </citation>
    <scope>NUCLEOTIDE SEQUENCE</scope>
    <source>
        <strain evidence="7">USASDec5-558</strain>
    </source>
</reference>
<keyword evidence="3 6" id="KW-0489">Methyltransferase</keyword>
<organism evidence="7 8">
    <name type="scientific">Candidatus Anaerobiospirillum pullistercoris</name>
    <dbReference type="NCBI Taxonomy" id="2838452"/>
    <lineage>
        <taxon>Bacteria</taxon>
        <taxon>Pseudomonadati</taxon>
        <taxon>Pseudomonadota</taxon>
        <taxon>Gammaproteobacteria</taxon>
        <taxon>Aeromonadales</taxon>
        <taxon>Succinivibrionaceae</taxon>
        <taxon>Anaerobiospirillum</taxon>
    </lineage>
</organism>
<evidence type="ECO:0000256" key="1">
    <source>
        <dbReference type="ARBA" id="ARBA00022490"/>
    </source>
</evidence>
<comment type="caution">
    <text evidence="6">Lacks conserved residue(s) required for the propagation of feature annotation.</text>
</comment>
<gene>
    <name evidence="6 7" type="primary">rsmG</name>
    <name evidence="7" type="ORF">H9850_07315</name>
</gene>